<accession>A0AA88HLH2</accession>
<dbReference type="EMBL" id="JAVRJZ010000019">
    <property type="protein sequence ID" value="KAK2707672.1"/>
    <property type="molecule type" value="Genomic_DNA"/>
</dbReference>
<dbReference type="GO" id="GO:0016281">
    <property type="term" value="C:eukaryotic translation initiation factor 4F complex"/>
    <property type="evidence" value="ECO:0007669"/>
    <property type="project" value="TreeGrafter"/>
</dbReference>
<dbReference type="PANTHER" id="PTHR23253:SF78">
    <property type="entry name" value="EUKARYOTIC TRANSLATION INITIATION FACTOR 4G1, ISOFORM B-RELATED"/>
    <property type="match status" value="1"/>
</dbReference>
<dbReference type="SUPFAM" id="SSF48371">
    <property type="entry name" value="ARM repeat"/>
    <property type="match status" value="1"/>
</dbReference>
<organism evidence="2 3">
    <name type="scientific">Artemia franciscana</name>
    <name type="common">Brine shrimp</name>
    <name type="synonym">Artemia sanfranciscana</name>
    <dbReference type="NCBI Taxonomy" id="6661"/>
    <lineage>
        <taxon>Eukaryota</taxon>
        <taxon>Metazoa</taxon>
        <taxon>Ecdysozoa</taxon>
        <taxon>Arthropoda</taxon>
        <taxon>Crustacea</taxon>
        <taxon>Branchiopoda</taxon>
        <taxon>Anostraca</taxon>
        <taxon>Artemiidae</taxon>
        <taxon>Artemia</taxon>
    </lineage>
</organism>
<feature type="domain" description="MIF4G" evidence="1">
    <location>
        <begin position="160"/>
        <end position="409"/>
    </location>
</feature>
<protein>
    <recommendedName>
        <fullName evidence="1">MIF4G domain-containing protein</fullName>
    </recommendedName>
</protein>
<name>A0AA88HLH2_ARTSF</name>
<dbReference type="GO" id="GO:0003743">
    <property type="term" value="F:translation initiation factor activity"/>
    <property type="evidence" value="ECO:0007669"/>
    <property type="project" value="UniProtKB-KW"/>
</dbReference>
<dbReference type="InterPro" id="IPR016024">
    <property type="entry name" value="ARM-type_fold"/>
</dbReference>
<dbReference type="InterPro" id="IPR003890">
    <property type="entry name" value="MIF4G-like_typ-3"/>
</dbReference>
<dbReference type="PANTHER" id="PTHR23253">
    <property type="entry name" value="EUKARYOTIC TRANSLATION INITIATION FACTOR 4 GAMMA"/>
    <property type="match status" value="1"/>
</dbReference>
<dbReference type="Pfam" id="PF02854">
    <property type="entry name" value="MIF4G"/>
    <property type="match status" value="1"/>
</dbReference>
<feature type="non-terminal residue" evidence="2">
    <location>
        <position position="1"/>
    </location>
</feature>
<keyword evidence="3" id="KW-1185">Reference proteome</keyword>
<dbReference type="Proteomes" id="UP001187531">
    <property type="component" value="Unassembled WGS sequence"/>
</dbReference>
<evidence type="ECO:0000259" key="1">
    <source>
        <dbReference type="SMART" id="SM00543"/>
    </source>
</evidence>
<evidence type="ECO:0000313" key="2">
    <source>
        <dbReference type="EMBL" id="KAK2707672.1"/>
    </source>
</evidence>
<comment type="caution">
    <text evidence="2">The sequence shown here is derived from an EMBL/GenBank/DDBJ whole genome shotgun (WGS) entry which is preliminary data.</text>
</comment>
<evidence type="ECO:0000313" key="3">
    <source>
        <dbReference type="Proteomes" id="UP001187531"/>
    </source>
</evidence>
<sequence>MSTCNFTGYHQFHLTNLDVYLDEMRKLSRSTNLSSAIRFMLIDVLELKERAWVPIRNEEYCRQSSSLSGNQEVKAPTQSLELERYELEGTIDESCHKVSQLGESVLNQEEALNLSRNKSIAAKSGIVATEPVVLDRYSRVSISNQTNVKNLKTNIVLQLNKLICDSPKKIDVSNFTGWLFHSNFIEIDAEKKIDVLVHVMYVKVTEKPEYAPKLAEVLKLLSEKEVPLVRGRGKVSLCQLIVNRCQQTFERHINSKEKIVSKQEALREAETEEKKAELLVKPDERIAKEKQVLLGFIRFAGELFNSKMLTIETMDFCISELLKLRTEGQLECLCELLSLIGKSYEQEYDAKYQRAVAESENTSQPLQFKLTKLDVYLNEMREICKGKSTDVSSRIRIMLTDVLDLKERAWIPHQTEEN</sequence>
<dbReference type="Gene3D" id="1.25.40.180">
    <property type="match status" value="2"/>
</dbReference>
<reference evidence="2" key="1">
    <citation type="submission" date="2023-07" db="EMBL/GenBank/DDBJ databases">
        <title>Chromosome-level genome assembly of Artemia franciscana.</title>
        <authorList>
            <person name="Jo E."/>
        </authorList>
    </citation>
    <scope>NUCLEOTIDE SEQUENCE</scope>
    <source>
        <tissue evidence="2">Whole body</tissue>
    </source>
</reference>
<dbReference type="AlphaFoldDB" id="A0AA88HLH2"/>
<proteinExistence type="predicted"/>
<dbReference type="GO" id="GO:0003729">
    <property type="term" value="F:mRNA binding"/>
    <property type="evidence" value="ECO:0007669"/>
    <property type="project" value="TreeGrafter"/>
</dbReference>
<dbReference type="SMART" id="SM00543">
    <property type="entry name" value="MIF4G"/>
    <property type="match status" value="1"/>
</dbReference>
<gene>
    <name evidence="2" type="ORF">QYM36_015384</name>
</gene>